<dbReference type="InterPro" id="IPR029062">
    <property type="entry name" value="Class_I_gatase-like"/>
</dbReference>
<organism evidence="6">
    <name type="scientific">Halobacterium sp. NMX12-1</name>
    <dbReference type="NCBI Taxonomy" id="3166650"/>
    <lineage>
        <taxon>Archaea</taxon>
        <taxon>Methanobacteriati</taxon>
        <taxon>Methanobacteriota</taxon>
        <taxon>Stenosarchaea group</taxon>
        <taxon>Halobacteria</taxon>
        <taxon>Halobacteriales</taxon>
        <taxon>Halobacteriaceae</taxon>
        <taxon>Halobacterium</taxon>
    </lineage>
</organism>
<evidence type="ECO:0000259" key="5">
    <source>
        <dbReference type="Pfam" id="PF01965"/>
    </source>
</evidence>
<name>A0AAU8C983_9EURY</name>
<evidence type="ECO:0000256" key="3">
    <source>
        <dbReference type="ARBA" id="ARBA00038493"/>
    </source>
</evidence>
<evidence type="ECO:0000313" key="6">
    <source>
        <dbReference type="EMBL" id="XCF15347.1"/>
    </source>
</evidence>
<keyword evidence="2" id="KW-0456">Lyase</keyword>
<dbReference type="EMBL" id="CP159204">
    <property type="protein sequence ID" value="XCF15347.1"/>
    <property type="molecule type" value="Genomic_DNA"/>
</dbReference>
<dbReference type="CDD" id="cd03141">
    <property type="entry name" value="GATase1_Hsp31_like"/>
    <property type="match status" value="1"/>
</dbReference>
<keyword evidence="6" id="KW-0315">Glutamine amidotransferase</keyword>
<dbReference type="GO" id="GO:0019172">
    <property type="term" value="F:glyoxalase III activity"/>
    <property type="evidence" value="ECO:0007669"/>
    <property type="project" value="TreeGrafter"/>
</dbReference>
<sequence>MPSALFVVSEEGYWGEECVEPLTTLDSEGFEITVATPSGSPPVLDERSADPENVGEETAEWVRDVHENDERLNNPVSVTEVEAADYDAVVFPGGHGTEWDVNQDVDARRLLRNAVEGDSEKALVVCHAAGILAFTRDSEARSASERASGERSDQRASDNDFLVAGRDVTGFPNEWEEGIVDDHDRMPDGRKLPYWVEDEVKAAGGNWDAELDADTSVTVDGDLLTARGPGSSSAAAQTLLDELDA</sequence>
<evidence type="ECO:0000256" key="1">
    <source>
        <dbReference type="ARBA" id="ARBA00023016"/>
    </source>
</evidence>
<feature type="compositionally biased region" description="Basic and acidic residues" evidence="4">
    <location>
        <begin position="137"/>
        <end position="158"/>
    </location>
</feature>
<feature type="region of interest" description="Disordered" evidence="4">
    <location>
        <begin position="137"/>
        <end position="159"/>
    </location>
</feature>
<evidence type="ECO:0000256" key="4">
    <source>
        <dbReference type="SAM" id="MobiDB-lite"/>
    </source>
</evidence>
<dbReference type="PANTHER" id="PTHR48094">
    <property type="entry name" value="PROTEIN/NUCLEIC ACID DEGLYCASE DJ-1-RELATED"/>
    <property type="match status" value="1"/>
</dbReference>
<dbReference type="AlphaFoldDB" id="A0AAU8C983"/>
<comment type="similarity">
    <text evidence="3">Belongs to the peptidase C56 family. HSP31-like subfamily.</text>
</comment>
<dbReference type="GO" id="GO:0019243">
    <property type="term" value="P:methylglyoxal catabolic process to D-lactate via S-lactoyl-glutathione"/>
    <property type="evidence" value="ECO:0007669"/>
    <property type="project" value="TreeGrafter"/>
</dbReference>
<dbReference type="Gene3D" id="3.40.50.880">
    <property type="match status" value="1"/>
</dbReference>
<dbReference type="RefSeq" id="WP_353633441.1">
    <property type="nucleotide sequence ID" value="NZ_CP159204.1"/>
</dbReference>
<dbReference type="KEGG" id="hanx:ABSL23_08790"/>
<gene>
    <name evidence="6" type="ORF">ABSL23_08790</name>
</gene>
<reference evidence="6" key="1">
    <citation type="submission" date="2024-06" db="EMBL/GenBank/DDBJ databases">
        <title>Genome Sequence of an extremely halophilic archaeon isolated from Permian era halite, Salado Formation, Carlsbad, New Mexico: Halobacterium sp. strain NMX12-1.</title>
        <authorList>
            <person name="Sotoa L."/>
            <person name="DasSarma P."/>
            <person name="Anton B.P."/>
            <person name="Vincze T."/>
            <person name="Verma I."/>
            <person name="Eralp B."/>
            <person name="Powers D.W."/>
            <person name="Dozier B.L."/>
            <person name="Roberts R.J."/>
            <person name="DasSarma S."/>
        </authorList>
    </citation>
    <scope>NUCLEOTIDE SEQUENCE</scope>
    <source>
        <strain evidence="6">NMX12-1</strain>
    </source>
</reference>
<keyword evidence="1" id="KW-0346">Stress response</keyword>
<dbReference type="InterPro" id="IPR002818">
    <property type="entry name" value="DJ-1/PfpI"/>
</dbReference>
<dbReference type="GeneID" id="91109241"/>
<dbReference type="Pfam" id="PF01965">
    <property type="entry name" value="DJ-1_PfpI"/>
    <property type="match status" value="1"/>
</dbReference>
<dbReference type="InterPro" id="IPR050325">
    <property type="entry name" value="Prot/Nucl_acid_deglycase"/>
</dbReference>
<proteinExistence type="inferred from homology"/>
<dbReference type="SUPFAM" id="SSF52317">
    <property type="entry name" value="Class I glutamine amidotransferase-like"/>
    <property type="match status" value="1"/>
</dbReference>
<evidence type="ECO:0000256" key="2">
    <source>
        <dbReference type="ARBA" id="ARBA00023239"/>
    </source>
</evidence>
<accession>A0AAU8C983</accession>
<feature type="domain" description="DJ-1/PfpI" evidence="5">
    <location>
        <begin position="4"/>
        <end position="136"/>
    </location>
</feature>
<dbReference type="PANTHER" id="PTHR48094:SF11">
    <property type="entry name" value="GLUTATHIONE-INDEPENDENT GLYOXALASE HSP31-RELATED"/>
    <property type="match status" value="1"/>
</dbReference>
<protein>
    <submittedName>
        <fullName evidence="6">Type 1 glutamine amidotransferase domain-containing protein</fullName>
    </submittedName>
</protein>
<dbReference type="GO" id="GO:0005737">
    <property type="term" value="C:cytoplasm"/>
    <property type="evidence" value="ECO:0007669"/>
    <property type="project" value="TreeGrafter"/>
</dbReference>